<organism evidence="2 3">
    <name type="scientific">Pedobacter terrae</name>
    <dbReference type="NCBI Taxonomy" id="405671"/>
    <lineage>
        <taxon>Bacteria</taxon>
        <taxon>Pseudomonadati</taxon>
        <taxon>Bacteroidota</taxon>
        <taxon>Sphingobacteriia</taxon>
        <taxon>Sphingobacteriales</taxon>
        <taxon>Sphingobacteriaceae</taxon>
        <taxon>Pedobacter</taxon>
    </lineage>
</organism>
<sequence>MRKEASVAAISVAELHKKKKILLGSLIGLGVVLLSASAIIIYLAFTSKMPKVLIMVPICSSLTLLPAFISLSQINAELKNRKPKP</sequence>
<reference evidence="3" key="1">
    <citation type="submission" date="2016-10" db="EMBL/GenBank/DDBJ databases">
        <authorList>
            <person name="Varghese N."/>
            <person name="Submissions S."/>
        </authorList>
    </citation>
    <scope>NUCLEOTIDE SEQUENCE [LARGE SCALE GENOMIC DNA]</scope>
    <source>
        <strain evidence="3">DSM 17933</strain>
    </source>
</reference>
<dbReference type="Proteomes" id="UP000199643">
    <property type="component" value="Unassembled WGS sequence"/>
</dbReference>
<name>A0A1G7UW51_9SPHI</name>
<keyword evidence="1" id="KW-0472">Membrane</keyword>
<dbReference type="EMBL" id="FNCH01000007">
    <property type="protein sequence ID" value="SDG51727.1"/>
    <property type="molecule type" value="Genomic_DNA"/>
</dbReference>
<evidence type="ECO:0000256" key="1">
    <source>
        <dbReference type="SAM" id="Phobius"/>
    </source>
</evidence>
<proteinExistence type="predicted"/>
<dbReference type="OrthoDB" id="771226at2"/>
<keyword evidence="1" id="KW-0812">Transmembrane</keyword>
<keyword evidence="1" id="KW-1133">Transmembrane helix</keyword>
<evidence type="ECO:0000313" key="3">
    <source>
        <dbReference type="Proteomes" id="UP000199643"/>
    </source>
</evidence>
<feature type="transmembrane region" description="Helical" evidence="1">
    <location>
        <begin position="51"/>
        <end position="71"/>
    </location>
</feature>
<dbReference type="STRING" id="405671.SAMN05421827_107146"/>
<accession>A0A1G7UW51</accession>
<gene>
    <name evidence="2" type="ORF">SAMN05421827_107146</name>
</gene>
<evidence type="ECO:0008006" key="4">
    <source>
        <dbReference type="Google" id="ProtNLM"/>
    </source>
</evidence>
<keyword evidence="3" id="KW-1185">Reference proteome</keyword>
<protein>
    <recommendedName>
        <fullName evidence="4">Redox-active disulfide protein 2</fullName>
    </recommendedName>
</protein>
<dbReference type="RefSeq" id="WP_090499694.1">
    <property type="nucleotide sequence ID" value="NZ_FNCH01000007.1"/>
</dbReference>
<feature type="transmembrane region" description="Helical" evidence="1">
    <location>
        <begin position="21"/>
        <end position="45"/>
    </location>
</feature>
<dbReference type="AlphaFoldDB" id="A0A1G7UW51"/>
<evidence type="ECO:0000313" key="2">
    <source>
        <dbReference type="EMBL" id="SDG51727.1"/>
    </source>
</evidence>